<evidence type="ECO:0000313" key="3">
    <source>
        <dbReference type="Proteomes" id="UP000235392"/>
    </source>
</evidence>
<evidence type="ECO:0000256" key="1">
    <source>
        <dbReference type="SAM" id="MobiDB-lite"/>
    </source>
</evidence>
<accession>A0A2N5V684</accession>
<organism evidence="2 3">
    <name type="scientific">Puccinia coronata f. sp. avenae</name>
    <dbReference type="NCBI Taxonomy" id="200324"/>
    <lineage>
        <taxon>Eukaryota</taxon>
        <taxon>Fungi</taxon>
        <taxon>Dikarya</taxon>
        <taxon>Basidiomycota</taxon>
        <taxon>Pucciniomycotina</taxon>
        <taxon>Pucciniomycetes</taxon>
        <taxon>Pucciniales</taxon>
        <taxon>Pucciniaceae</taxon>
        <taxon>Puccinia</taxon>
    </lineage>
</organism>
<dbReference type="EMBL" id="PGCI01000048">
    <property type="protein sequence ID" value="PLW45492.1"/>
    <property type="molecule type" value="Genomic_DNA"/>
</dbReference>
<proteinExistence type="predicted"/>
<name>A0A2N5V684_9BASI</name>
<evidence type="ECO:0000313" key="2">
    <source>
        <dbReference type="EMBL" id="PLW45492.1"/>
    </source>
</evidence>
<sequence length="219" mass="23857">MPARGGCYLVGTRCKHWTKVELAQALADPNDPYKGPRKRGKSTRGKGQTPQSSLGSQSQSSMRAQTQATRSTNGKSPSATPSNLSGQTQTYQSSTDVSLSTQESSHQFTRSDYKHICFYLEDKENFQQIFASEAKRLKHPAGETSYGAMRPQETSIQETRAPDPTAEDAAALKSTVATRTNQVPQGQASKSPLFKITLATRLTSPASNLATRISQKENK</sequence>
<feature type="region of interest" description="Disordered" evidence="1">
    <location>
        <begin position="23"/>
        <end position="106"/>
    </location>
</feature>
<feature type="compositionally biased region" description="Low complexity" evidence="1">
    <location>
        <begin position="51"/>
        <end position="61"/>
    </location>
</feature>
<dbReference type="Proteomes" id="UP000235392">
    <property type="component" value="Unassembled WGS sequence"/>
</dbReference>
<protein>
    <submittedName>
        <fullName evidence="2">Uncharacterized protein</fullName>
    </submittedName>
</protein>
<gene>
    <name evidence="2" type="ORF">PCASD_05962</name>
</gene>
<dbReference type="AlphaFoldDB" id="A0A2N5V684"/>
<reference evidence="2 3" key="1">
    <citation type="submission" date="2017-11" db="EMBL/GenBank/DDBJ databases">
        <title>De novo assembly and phasing of dikaryotic genomes from two isolates of Puccinia coronata f. sp. avenae, the causal agent of oat crown rust.</title>
        <authorList>
            <person name="Miller M.E."/>
            <person name="Zhang Y."/>
            <person name="Omidvar V."/>
            <person name="Sperschneider J."/>
            <person name="Schwessinger B."/>
            <person name="Raley C."/>
            <person name="Palmer J.M."/>
            <person name="Garnica D."/>
            <person name="Upadhyaya N."/>
            <person name="Rathjen J."/>
            <person name="Taylor J.M."/>
            <person name="Park R.F."/>
            <person name="Dodds P.N."/>
            <person name="Hirsch C.D."/>
            <person name="Kianian S.F."/>
            <person name="Figueroa M."/>
        </authorList>
    </citation>
    <scope>NUCLEOTIDE SEQUENCE [LARGE SCALE GENOMIC DNA]</scope>
    <source>
        <strain evidence="2">12SD80</strain>
    </source>
</reference>
<feature type="region of interest" description="Disordered" evidence="1">
    <location>
        <begin position="141"/>
        <end position="165"/>
    </location>
</feature>
<comment type="caution">
    <text evidence="2">The sequence shown here is derived from an EMBL/GenBank/DDBJ whole genome shotgun (WGS) entry which is preliminary data.</text>
</comment>
<feature type="compositionally biased region" description="Basic residues" evidence="1">
    <location>
        <begin position="35"/>
        <end position="44"/>
    </location>
</feature>
<feature type="compositionally biased region" description="Polar residues" evidence="1">
    <location>
        <begin position="62"/>
        <end position="106"/>
    </location>
</feature>